<comment type="similarity">
    <text evidence="2">Belongs to the Ca(2+):cation antiporter (CaCA) (TC 2.A.19) family.</text>
</comment>
<protein>
    <recommendedName>
        <fullName evidence="9">Sodium/calcium exchanger membrane region domain-containing protein</fullName>
    </recommendedName>
</protein>
<dbReference type="InterPro" id="IPR004837">
    <property type="entry name" value="NaCa_Exmemb"/>
</dbReference>
<feature type="region of interest" description="Disordered" evidence="7">
    <location>
        <begin position="658"/>
        <end position="706"/>
    </location>
</feature>
<evidence type="ECO:0000256" key="3">
    <source>
        <dbReference type="ARBA" id="ARBA00022448"/>
    </source>
</evidence>
<evidence type="ECO:0000256" key="7">
    <source>
        <dbReference type="SAM" id="MobiDB-lite"/>
    </source>
</evidence>
<evidence type="ECO:0000256" key="5">
    <source>
        <dbReference type="ARBA" id="ARBA00022989"/>
    </source>
</evidence>
<feature type="transmembrane region" description="Helical" evidence="8">
    <location>
        <begin position="15"/>
        <end position="35"/>
    </location>
</feature>
<keyword evidence="11" id="KW-1185">Reference proteome</keyword>
<dbReference type="InterPro" id="IPR044880">
    <property type="entry name" value="NCX_ion-bd_dom_sf"/>
</dbReference>
<dbReference type="Gene3D" id="1.20.1420.30">
    <property type="entry name" value="NCX, central ion-binding region"/>
    <property type="match status" value="2"/>
</dbReference>
<evidence type="ECO:0000313" key="10">
    <source>
        <dbReference type="EMBL" id="RKU41633.1"/>
    </source>
</evidence>
<feature type="transmembrane region" description="Helical" evidence="8">
    <location>
        <begin position="915"/>
        <end position="940"/>
    </location>
</feature>
<comment type="caution">
    <text evidence="10">The sequence shown here is derived from an EMBL/GenBank/DDBJ whole genome shotgun (WGS) entry which is preliminary data.</text>
</comment>
<feature type="compositionally biased region" description="Polar residues" evidence="7">
    <location>
        <begin position="662"/>
        <end position="677"/>
    </location>
</feature>
<gene>
    <name evidence="10" type="ORF">DL546_000871</name>
</gene>
<feature type="transmembrane region" description="Helical" evidence="8">
    <location>
        <begin position="226"/>
        <end position="250"/>
    </location>
</feature>
<dbReference type="PANTHER" id="PTHR12266">
    <property type="entry name" value="NA+/CA2+ K+ INDEPENDENT EXCHANGER"/>
    <property type="match status" value="1"/>
</dbReference>
<evidence type="ECO:0000256" key="1">
    <source>
        <dbReference type="ARBA" id="ARBA00004141"/>
    </source>
</evidence>
<feature type="transmembrane region" description="Helical" evidence="8">
    <location>
        <begin position="202"/>
        <end position="220"/>
    </location>
</feature>
<reference evidence="10 11" key="1">
    <citation type="submission" date="2018-08" db="EMBL/GenBank/DDBJ databases">
        <title>Draft genome of the lignicolous fungus Coniochaeta pulveracea.</title>
        <authorList>
            <person name="Borstlap C.J."/>
            <person name="De Witt R.N."/>
            <person name="Botha A."/>
            <person name="Volschenk H."/>
        </authorList>
    </citation>
    <scope>NUCLEOTIDE SEQUENCE [LARGE SCALE GENOMIC DNA]</scope>
    <source>
        <strain evidence="10 11">CAB683</strain>
    </source>
</reference>
<dbReference type="GO" id="GO:0008324">
    <property type="term" value="F:monoatomic cation transmembrane transporter activity"/>
    <property type="evidence" value="ECO:0007669"/>
    <property type="project" value="TreeGrafter"/>
</dbReference>
<dbReference type="EMBL" id="QVQW01000070">
    <property type="protein sequence ID" value="RKU41633.1"/>
    <property type="molecule type" value="Genomic_DNA"/>
</dbReference>
<feature type="compositionally biased region" description="Polar residues" evidence="7">
    <location>
        <begin position="503"/>
        <end position="512"/>
    </location>
</feature>
<dbReference type="AlphaFoldDB" id="A0A420Y133"/>
<evidence type="ECO:0000259" key="9">
    <source>
        <dbReference type="Pfam" id="PF01699"/>
    </source>
</evidence>
<dbReference type="Pfam" id="PF01699">
    <property type="entry name" value="Na_Ca_ex"/>
    <property type="match status" value="2"/>
</dbReference>
<accession>A0A420Y133</accession>
<keyword evidence="5 8" id="KW-1133">Transmembrane helix</keyword>
<feature type="transmembrane region" description="Helical" evidence="8">
    <location>
        <begin position="99"/>
        <end position="118"/>
    </location>
</feature>
<dbReference type="GO" id="GO:0016020">
    <property type="term" value="C:membrane"/>
    <property type="evidence" value="ECO:0007669"/>
    <property type="project" value="UniProtKB-SubCell"/>
</dbReference>
<feature type="compositionally biased region" description="Basic and acidic residues" evidence="7">
    <location>
        <begin position="412"/>
        <end position="425"/>
    </location>
</feature>
<feature type="transmembrane region" description="Helical" evidence="8">
    <location>
        <begin position="738"/>
        <end position="757"/>
    </location>
</feature>
<keyword evidence="4 8" id="KW-0812">Transmembrane</keyword>
<feature type="transmembrane region" description="Helical" evidence="8">
    <location>
        <begin position="952"/>
        <end position="970"/>
    </location>
</feature>
<keyword evidence="6 8" id="KW-0472">Membrane</keyword>
<feature type="transmembrane region" description="Helical" evidence="8">
    <location>
        <begin position="130"/>
        <end position="149"/>
    </location>
</feature>
<dbReference type="Proteomes" id="UP000275385">
    <property type="component" value="Unassembled WGS sequence"/>
</dbReference>
<feature type="transmembrane region" description="Helical" evidence="8">
    <location>
        <begin position="803"/>
        <end position="824"/>
    </location>
</feature>
<feature type="transmembrane region" description="Helical" evidence="8">
    <location>
        <begin position="169"/>
        <end position="190"/>
    </location>
</feature>
<name>A0A420Y133_9PEZI</name>
<feature type="compositionally biased region" description="Low complexity" evidence="7">
    <location>
        <begin position="515"/>
        <end position="534"/>
    </location>
</feature>
<dbReference type="STRING" id="177199.A0A420Y133"/>
<feature type="transmembrane region" description="Helical" evidence="8">
    <location>
        <begin position="769"/>
        <end position="791"/>
    </location>
</feature>
<dbReference type="OrthoDB" id="407410at2759"/>
<dbReference type="GO" id="GO:0006874">
    <property type="term" value="P:intracellular calcium ion homeostasis"/>
    <property type="evidence" value="ECO:0007669"/>
    <property type="project" value="TreeGrafter"/>
</dbReference>
<evidence type="ECO:0000256" key="2">
    <source>
        <dbReference type="ARBA" id="ARBA00008170"/>
    </source>
</evidence>
<evidence type="ECO:0000256" key="4">
    <source>
        <dbReference type="ARBA" id="ARBA00022692"/>
    </source>
</evidence>
<evidence type="ECO:0000256" key="8">
    <source>
        <dbReference type="SAM" id="Phobius"/>
    </source>
</evidence>
<organism evidence="10 11">
    <name type="scientific">Coniochaeta pulveracea</name>
    <dbReference type="NCBI Taxonomy" id="177199"/>
    <lineage>
        <taxon>Eukaryota</taxon>
        <taxon>Fungi</taxon>
        <taxon>Dikarya</taxon>
        <taxon>Ascomycota</taxon>
        <taxon>Pezizomycotina</taxon>
        <taxon>Sordariomycetes</taxon>
        <taxon>Sordariomycetidae</taxon>
        <taxon>Coniochaetales</taxon>
        <taxon>Coniochaetaceae</taxon>
        <taxon>Coniochaeta</taxon>
    </lineage>
</organism>
<proteinExistence type="inferred from homology"/>
<comment type="subcellular location">
    <subcellularLocation>
        <location evidence="1">Membrane</location>
        <topology evidence="1">Multi-pass membrane protein</topology>
    </subcellularLocation>
</comment>
<dbReference type="PANTHER" id="PTHR12266:SF0">
    <property type="entry name" value="MITOCHONDRIAL SODIUM_CALCIUM EXCHANGER PROTEIN"/>
    <property type="match status" value="1"/>
</dbReference>
<feature type="region of interest" description="Disordered" evidence="7">
    <location>
        <begin position="393"/>
        <end position="438"/>
    </location>
</feature>
<feature type="region of interest" description="Disordered" evidence="7">
    <location>
        <begin position="500"/>
        <end position="577"/>
    </location>
</feature>
<dbReference type="InterPro" id="IPR051359">
    <property type="entry name" value="CaCA_antiporter"/>
</dbReference>
<evidence type="ECO:0000256" key="6">
    <source>
        <dbReference type="ARBA" id="ARBA00023136"/>
    </source>
</evidence>
<evidence type="ECO:0000313" key="11">
    <source>
        <dbReference type="Proteomes" id="UP000275385"/>
    </source>
</evidence>
<feature type="transmembrane region" description="Helical" evidence="8">
    <location>
        <begin position="864"/>
        <end position="895"/>
    </location>
</feature>
<feature type="domain" description="Sodium/calcium exchanger membrane region" evidence="9">
    <location>
        <begin position="806"/>
        <end position="966"/>
    </location>
</feature>
<feature type="transmembrane region" description="Helical" evidence="8">
    <location>
        <begin position="830"/>
        <end position="852"/>
    </location>
</feature>
<feature type="domain" description="Sodium/calcium exchanger membrane region" evidence="9">
    <location>
        <begin position="106"/>
        <end position="245"/>
    </location>
</feature>
<sequence>MRQVKPKRLRSRYSVRPFFISTLIITLLTTYALFIRGPAQSEVGRRGLETTLSEKHECRAVNQARDKCAFVKQYCDDDEAGLISYLTFYYCTLGKAKPVAFGLMVIWLGALFSTIGIAASDFFSVNLSTIASILGLSESLAGVTFLAFGNGSPDVFSTFAAMGSNSGSMAVGELIGAAGFITAVVAGSMALVREFGVSKKTFVRDICFFIVAVGFSMGFLADGKLVLWECFVMIGFYLFYVVTVVGWHWISAKRKARRTKDVLSRSHFHGPNGHGADALEPYRDDEDDFDTAPVGGRSTSNPELVDISALERAAPAIEINGSRPVDEEDEEDEERHVAAEMTSSMRVMRPRWGRSNTTMTPIRPSLVGALEFRAVLASLQRARNMHLTPLPARQGDYFDSQPHHTSSSLHSVPEDMVRKANRDSESLSGKQHHQQPRIRALSAPDAPLHLETVAHPELVIKPSSPADSPQPAQQAQFSSIGGLLQHQHLVDALNDVSPIRSPSMRTGSNLSLQIPGHSAGSSGQSSPSLSPFPGLTESPAPISPNLQAQNSSPTTPNAPPAPLRRPTMDIGIGEPEEGPRPVKWWPYKALPPPHILLGTLFPTMQGWKEKSVWDKAISLASVPSIFLLVTTLPVVESDHHNKDDEDEEDIAAKLASPIIPNAASTSPSATMQPTSEWQEYRRRTRSVNSRSSIPSPARLSNPSAAPESAPLLLLPEPSHASEPSTTTDDSSPPEWHRWLVALQLFTGPLFVVLITWANTSEDLPSPKKALLRMVLYTLLASFVMLAILLLTTSPHKKPKYHSLLCFLGFVISIAWISTIAGEVVGVLKTLGVILGISEAILGLTVFAVGNSLGDLVADVTVARLGYPVMALAACFGGPMLNILLGVGIGGAWKIISAANEKHKKHPDQPTTYKSYKIEVGGTLLISAVTVLITLVTLLVVVPWNKWVMSRKIGWGLIAIWTVGTIVNLVVEMTGTFSDAVVPATSS</sequence>
<keyword evidence="3" id="KW-0813">Transport</keyword>